<protein>
    <submittedName>
        <fullName evidence="1">Uncharacterized protein</fullName>
    </submittedName>
</protein>
<keyword evidence="2" id="KW-1185">Reference proteome</keyword>
<organism evidence="1 2">
    <name type="scientific">Rhodopirellula baltica (strain DSM 10527 / NCIMB 13988 / SH1)</name>
    <dbReference type="NCBI Taxonomy" id="243090"/>
    <lineage>
        <taxon>Bacteria</taxon>
        <taxon>Pseudomonadati</taxon>
        <taxon>Planctomycetota</taxon>
        <taxon>Planctomycetia</taxon>
        <taxon>Pirellulales</taxon>
        <taxon>Pirellulaceae</taxon>
        <taxon>Rhodopirellula</taxon>
    </lineage>
</organism>
<dbReference type="AlphaFoldDB" id="Q7UFN8"/>
<evidence type="ECO:0000313" key="1">
    <source>
        <dbReference type="EMBL" id="CAD78644.1"/>
    </source>
</evidence>
<dbReference type="EnsemblBacteria" id="CAD78644">
    <property type="protein sequence ID" value="CAD78644"/>
    <property type="gene ID" value="RB8448"/>
</dbReference>
<gene>
    <name evidence="1" type="ordered locus">RB8448</name>
</gene>
<dbReference type="HOGENOM" id="CLU_1915443_0_0_0"/>
<dbReference type="InParanoid" id="Q7UFN8"/>
<dbReference type="EMBL" id="BX294147">
    <property type="protein sequence ID" value="CAD78644.1"/>
    <property type="molecule type" value="Genomic_DNA"/>
</dbReference>
<dbReference type="KEGG" id="rba:RB8448"/>
<evidence type="ECO:0000313" key="2">
    <source>
        <dbReference type="Proteomes" id="UP000001025"/>
    </source>
</evidence>
<sequence length="132" mass="14996">MIVHFGGADARDKPVRFPTLDRFPRSKTQVIRDHRNTDSTSRTFGVFASAMDNSHSRAPVLYTNQPCLACHSACHVAANMKWVHGSRSNPRGRERFVSRSTHWFDVHEHGLHAPGLHAFRFPSSVCSRHFEC</sequence>
<dbReference type="Proteomes" id="UP000001025">
    <property type="component" value="Chromosome"/>
</dbReference>
<dbReference type="STRING" id="243090.RB8448"/>
<proteinExistence type="predicted"/>
<name>Q7UFN8_RHOBA</name>
<reference evidence="1 2" key="1">
    <citation type="journal article" date="2003" name="Proc. Natl. Acad. Sci. U.S.A.">
        <title>Complete genome sequence of the marine planctomycete Pirellula sp. strain 1.</title>
        <authorList>
            <person name="Gloeckner F.O."/>
            <person name="Kube M."/>
            <person name="Bauer M."/>
            <person name="Teeling H."/>
            <person name="Lombardot T."/>
            <person name="Ludwig W."/>
            <person name="Gade D."/>
            <person name="Beck A."/>
            <person name="Borzym K."/>
            <person name="Heitmann K."/>
            <person name="Rabus R."/>
            <person name="Schlesner H."/>
            <person name="Amann R."/>
            <person name="Reinhardt R."/>
        </authorList>
    </citation>
    <scope>NUCLEOTIDE SEQUENCE [LARGE SCALE GENOMIC DNA]</scope>
    <source>
        <strain evidence="2">DSM 10527 / NCIMB 13988 / SH1</strain>
    </source>
</reference>
<accession>Q7UFN8</accession>